<evidence type="ECO:0000313" key="4">
    <source>
        <dbReference type="EMBL" id="STL58811.1"/>
    </source>
</evidence>
<keyword evidence="1" id="KW-0614">Plasmid</keyword>
<reference evidence="2" key="2">
    <citation type="submission" date="2015-02" db="EMBL/GenBank/DDBJ databases">
        <title>Genomic characteristics of NDM-producing Enterobacteriaceae in Australia and their blaNDM genetic contexts.</title>
        <authorList>
            <person name="Wailan A.M."/>
            <person name="Paterson D.L."/>
            <person name="Kennedy K."/>
            <person name="Ingram P."/>
            <person name="Paterson D.L."/>
            <person name="Sidjabat H.E."/>
        </authorList>
    </citation>
    <scope>NUCLEOTIDE SEQUENCE</scope>
    <source>
        <strain evidence="2">ACT2</strain>
        <plasmid evidence="2">pACT2-NDM-1</plasmid>
    </source>
</reference>
<name>A0A023PZV7_ECOLX</name>
<evidence type="ECO:0000313" key="1">
    <source>
        <dbReference type="EMBL" id="AHX39461.1"/>
    </source>
</evidence>
<dbReference type="EMBL" id="KP826703">
    <property type="protein sequence ID" value="AKN35243.1"/>
    <property type="molecule type" value="Genomic_DNA"/>
</dbReference>
<sequence>MTKIYLLLQSQIIDLCEAGKIQEVVIERISLKQWYPIFDVKDENLGEVRCSIRLNKDHELRTWADLRLLTEFLLDKCNVGECRLILKSTKER</sequence>
<evidence type="ECO:0000313" key="5">
    <source>
        <dbReference type="EMBL" id="TXU31022.1"/>
    </source>
</evidence>
<dbReference type="EMBL" id="KJ413946">
    <property type="protein sequence ID" value="AHX39461.1"/>
    <property type="molecule type" value="Genomic_DNA"/>
</dbReference>
<dbReference type="EMBL" id="LT985223">
    <property type="protein sequence ID" value="SPD95866.1"/>
    <property type="molecule type" value="Genomic_DNA"/>
</dbReference>
<evidence type="ECO:0000313" key="2">
    <source>
        <dbReference type="EMBL" id="AKN35243.1"/>
    </source>
</evidence>
<dbReference type="EMBL" id="QYOH01000041">
    <property type="protein sequence ID" value="TXU31022.1"/>
    <property type="molecule type" value="Genomic_DNA"/>
</dbReference>
<geneLocation type="plasmid" evidence="2">
    <name>pACT2-NDM-1</name>
</geneLocation>
<evidence type="ECO:0000313" key="3">
    <source>
        <dbReference type="EMBL" id="SPD95866.1"/>
    </source>
</evidence>
<gene>
    <name evidence="1" type="primary">korA</name>
    <name evidence="5" type="ORF">D4N09_22340</name>
    <name evidence="1" type="ORF">ECS01_0048</name>
    <name evidence="4" type="ORF">NCTC13148_00039</name>
    <name evidence="3" type="ORF">RCS25_P0035</name>
</gene>
<geneLocation type="plasmid" evidence="3">
    <name>RCS25_p</name>
</geneLocation>
<protein>
    <submittedName>
        <fullName evidence="1 3">KorA</fullName>
    </submittedName>
    <submittedName>
        <fullName evidence="5">Transcriptional regulator</fullName>
    </submittedName>
</protein>
<reference evidence="3" key="3">
    <citation type="submission" date="2018-02" db="EMBL/GenBank/DDBJ databases">
        <authorList>
            <person name="Cohen D.B."/>
            <person name="Kent A.D."/>
        </authorList>
    </citation>
    <scope>NUCLEOTIDE SEQUENCE</scope>
    <source>
        <strain evidence="3">711</strain>
        <plasmid evidence="3">RCS25_p</plasmid>
    </source>
</reference>
<geneLocation type="plasmid" evidence="1">
    <name>pNDM-ECS01</name>
</geneLocation>
<organism evidence="1">
    <name type="scientific">Escherichia coli</name>
    <dbReference type="NCBI Taxonomy" id="562"/>
    <lineage>
        <taxon>Bacteria</taxon>
        <taxon>Pseudomonadati</taxon>
        <taxon>Pseudomonadota</taxon>
        <taxon>Gammaproteobacteria</taxon>
        <taxon>Enterobacterales</taxon>
        <taxon>Enterobacteriaceae</taxon>
        <taxon>Escherichia</taxon>
    </lineage>
</organism>
<dbReference type="Proteomes" id="UP000460654">
    <property type="component" value="Unassembled WGS sequence"/>
</dbReference>
<evidence type="ECO:0000313" key="7">
    <source>
        <dbReference type="Proteomes" id="UP000460654"/>
    </source>
</evidence>
<dbReference type="Proteomes" id="UP000254255">
    <property type="component" value="Unassembled WGS sequence"/>
</dbReference>
<accession>A0A023PZV7</accession>
<reference evidence="4 6" key="4">
    <citation type="submission" date="2018-06" db="EMBL/GenBank/DDBJ databases">
        <authorList>
            <consortium name="Pathogen Informatics"/>
            <person name="Doyle S."/>
        </authorList>
    </citation>
    <scope>NUCLEOTIDE SEQUENCE [LARGE SCALE GENOMIC DNA]</scope>
    <source>
        <strain evidence="4 6">NCTC13148</strain>
    </source>
</reference>
<reference evidence="5 7" key="5">
    <citation type="submission" date="2018-09" db="EMBL/GenBank/DDBJ databases">
        <title>Persistent metagenomic signatures of early life antibiotic treatment in the infant gut microbiota and resistome.</title>
        <authorList>
            <person name="Gasparrini A.J."/>
        </authorList>
    </citation>
    <scope>NUCLEOTIDE SEQUENCE [LARGE SCALE GENOMIC DNA]</scope>
    <source>
        <strain evidence="5 7">T0181B.E-10</strain>
    </source>
</reference>
<reference evidence="1" key="1">
    <citation type="journal article" date="2014" name="J. Antimicrob. Chemother.">
        <title>Characterization of an IncN2-type blaNDM-1-carrying plasmid in Escherichia coli ST131 and Klebsiella pneumoniae ST11 and ST15 isolates in Thailand.</title>
        <authorList>
            <person name="Netikul T."/>
            <person name="Sidjabat H.E."/>
            <person name="Paterson D.L."/>
            <person name="Kamolvit W."/>
            <person name="Tantisiriwat W."/>
            <person name="Steen J.A."/>
            <person name="Kiratisin P."/>
        </authorList>
    </citation>
    <scope>NUCLEOTIDE SEQUENCE</scope>
    <source>
        <strain evidence="1">ECS01</strain>
        <plasmid evidence="1">pNDM-ECS01</plasmid>
    </source>
</reference>
<proteinExistence type="predicted"/>
<dbReference type="EMBL" id="UGET01000001">
    <property type="protein sequence ID" value="STL58811.1"/>
    <property type="molecule type" value="Genomic_DNA"/>
</dbReference>
<evidence type="ECO:0000313" key="6">
    <source>
        <dbReference type="Proteomes" id="UP000254255"/>
    </source>
</evidence>
<dbReference type="AlphaFoldDB" id="A0A023PZV7"/>